<evidence type="ECO:0000313" key="8">
    <source>
        <dbReference type="EMBL" id="EME40433.1"/>
    </source>
</evidence>
<dbReference type="InterPro" id="IPR010655">
    <property type="entry name" value="Clp1_C"/>
</dbReference>
<feature type="domain" description="Clp1 P-loop" evidence="7">
    <location>
        <begin position="15"/>
        <end position="155"/>
    </location>
</feature>
<dbReference type="GO" id="GO:0005524">
    <property type="term" value="F:ATP binding"/>
    <property type="evidence" value="ECO:0007669"/>
    <property type="project" value="UniProtKB-KW"/>
</dbReference>
<dbReference type="EMBL" id="KB446543">
    <property type="protein sequence ID" value="EME40433.1"/>
    <property type="molecule type" value="Genomic_DNA"/>
</dbReference>
<accession>N1PCY1</accession>
<dbReference type="GO" id="GO:0006388">
    <property type="term" value="P:tRNA splicing, via endonucleolytic cleavage and ligation"/>
    <property type="evidence" value="ECO:0007669"/>
    <property type="project" value="TreeGrafter"/>
</dbReference>
<evidence type="ECO:0000256" key="4">
    <source>
        <dbReference type="ARBA" id="ARBA00022741"/>
    </source>
</evidence>
<evidence type="ECO:0000256" key="1">
    <source>
        <dbReference type="ARBA" id="ARBA00003798"/>
    </source>
</evidence>
<dbReference type="OrthoDB" id="258143at2759"/>
<dbReference type="InterPro" id="IPR045116">
    <property type="entry name" value="Clp1/Grc3"/>
</dbReference>
<reference evidence="9" key="1">
    <citation type="journal article" date="2012" name="PLoS Genet.">
        <title>The genomes of the fungal plant pathogens Cladosporium fulvum and Dothistroma septosporum reveal adaptation to different hosts and lifestyles but also signatures of common ancestry.</title>
        <authorList>
            <person name="de Wit P.J.G.M."/>
            <person name="van der Burgt A."/>
            <person name="Oekmen B."/>
            <person name="Stergiopoulos I."/>
            <person name="Abd-Elsalam K.A."/>
            <person name="Aerts A.L."/>
            <person name="Bahkali A.H."/>
            <person name="Beenen H.G."/>
            <person name="Chettri P."/>
            <person name="Cox M.P."/>
            <person name="Datema E."/>
            <person name="de Vries R.P."/>
            <person name="Dhillon B."/>
            <person name="Ganley A.R."/>
            <person name="Griffiths S.A."/>
            <person name="Guo Y."/>
            <person name="Hamelin R.C."/>
            <person name="Henrissat B."/>
            <person name="Kabir M.S."/>
            <person name="Jashni M.K."/>
            <person name="Kema G."/>
            <person name="Klaubauf S."/>
            <person name="Lapidus A."/>
            <person name="Levasseur A."/>
            <person name="Lindquist E."/>
            <person name="Mehrabi R."/>
            <person name="Ohm R.A."/>
            <person name="Owen T.J."/>
            <person name="Salamov A."/>
            <person name="Schwelm A."/>
            <person name="Schijlen E."/>
            <person name="Sun H."/>
            <person name="van den Burg H.A."/>
            <person name="van Ham R.C.H.J."/>
            <person name="Zhang S."/>
            <person name="Goodwin S.B."/>
            <person name="Grigoriev I.V."/>
            <person name="Collemare J."/>
            <person name="Bradshaw R.E."/>
        </authorList>
    </citation>
    <scope>NUCLEOTIDE SEQUENCE [LARGE SCALE GENOMIC DNA]</scope>
    <source>
        <strain evidence="9">NZE10 / CBS 128990</strain>
    </source>
</reference>
<evidence type="ECO:0000313" key="9">
    <source>
        <dbReference type="Proteomes" id="UP000016933"/>
    </source>
</evidence>
<dbReference type="STRING" id="675120.N1PCY1"/>
<dbReference type="eggNOG" id="KOG2749">
    <property type="taxonomic scope" value="Eukaryota"/>
</dbReference>
<dbReference type="PANTHER" id="PTHR12755">
    <property type="entry name" value="CLEAVAGE/POLYADENYLATION FACTOR IA SUBUNIT CLP1P"/>
    <property type="match status" value="1"/>
</dbReference>
<dbReference type="GO" id="GO:0051731">
    <property type="term" value="F:polynucleotide 5'-hydroxyl-kinase activity"/>
    <property type="evidence" value="ECO:0007669"/>
    <property type="project" value="InterPro"/>
</dbReference>
<dbReference type="Gene3D" id="2.40.30.330">
    <property type="entry name" value="Pre-mRNA cleavage complex subunit Clp1, C-terminal domain"/>
    <property type="match status" value="1"/>
</dbReference>
<dbReference type="PANTHER" id="PTHR12755:SF6">
    <property type="entry name" value="POLYRIBONUCLEOTIDE 5'-HYDROXYL-KINASE CLP1"/>
    <property type="match status" value="1"/>
</dbReference>
<dbReference type="Pfam" id="PF06807">
    <property type="entry name" value="Clp1"/>
    <property type="match status" value="1"/>
</dbReference>
<dbReference type="InterPro" id="IPR032319">
    <property type="entry name" value="CLP1_P"/>
</dbReference>
<dbReference type="GO" id="GO:0005634">
    <property type="term" value="C:nucleus"/>
    <property type="evidence" value="ECO:0007669"/>
    <property type="project" value="TreeGrafter"/>
</dbReference>
<dbReference type="Pfam" id="PF16575">
    <property type="entry name" value="CLP1_P"/>
    <property type="match status" value="1"/>
</dbReference>
<dbReference type="HOGENOM" id="CLU_936977_0_0_1"/>
<dbReference type="Proteomes" id="UP000016933">
    <property type="component" value="Unassembled WGS sequence"/>
</dbReference>
<evidence type="ECO:0000259" key="7">
    <source>
        <dbReference type="Pfam" id="PF16575"/>
    </source>
</evidence>
<keyword evidence="5" id="KW-0067">ATP-binding</keyword>
<dbReference type="AlphaFoldDB" id="N1PCY1"/>
<protein>
    <recommendedName>
        <fullName evidence="3">Polynucleotide 5'-hydroxyl-kinase GRC3</fullName>
    </recommendedName>
    <alternativeName>
        <fullName evidence="2">Polynucleotide 5'-hydroxyl-kinase grc3</fullName>
    </alternativeName>
</protein>
<keyword evidence="4" id="KW-0547">Nucleotide-binding</keyword>
<dbReference type="OMA" id="MLIRFCI"/>
<gene>
    <name evidence="8" type="ORF">DOTSEDRAFT_74116</name>
</gene>
<evidence type="ECO:0000259" key="6">
    <source>
        <dbReference type="Pfam" id="PF06807"/>
    </source>
</evidence>
<sequence length="297" mass="32509">MDVENGYGIGPMSGPTVSPVRVPLIYSFPFASPTDKPEVFKALITRMALSVMNRLEESPTLKRSGIILDTPGSLNDPKSSYDLITHLISEFSITTILTLGSERLTSDLTRRFATRSNPTEDPITVLRITKPSGAVERDAPFMKSLRQQQLRQYFFGSSTESLNPHTHTLRFDHLDLFRVNSSPSSADQPSSFGGAGDDFDDDDYDVPYASKTASNTTFEKITPTSAMTGGMVAIKFCPGSSDEPTVRDSAVMGFAYVSEVNEAKKTVRFLAPHPQQWGNRALVWGSGWPEAVADLVA</sequence>
<dbReference type="InterPro" id="IPR038238">
    <property type="entry name" value="Clp1_C_sf"/>
</dbReference>
<proteinExistence type="predicted"/>
<evidence type="ECO:0000256" key="5">
    <source>
        <dbReference type="ARBA" id="ARBA00022840"/>
    </source>
</evidence>
<keyword evidence="9" id="KW-1185">Reference proteome</keyword>
<name>N1PCY1_DOTSN</name>
<reference evidence="8 9" key="2">
    <citation type="journal article" date="2012" name="PLoS Pathog.">
        <title>Diverse lifestyles and strategies of plant pathogenesis encoded in the genomes of eighteen Dothideomycetes fungi.</title>
        <authorList>
            <person name="Ohm R.A."/>
            <person name="Feau N."/>
            <person name="Henrissat B."/>
            <person name="Schoch C.L."/>
            <person name="Horwitz B.A."/>
            <person name="Barry K.W."/>
            <person name="Condon B.J."/>
            <person name="Copeland A.C."/>
            <person name="Dhillon B."/>
            <person name="Glaser F."/>
            <person name="Hesse C.N."/>
            <person name="Kosti I."/>
            <person name="LaButti K."/>
            <person name="Lindquist E.A."/>
            <person name="Lucas S."/>
            <person name="Salamov A.A."/>
            <person name="Bradshaw R.E."/>
            <person name="Ciuffetti L."/>
            <person name="Hamelin R.C."/>
            <person name="Kema G.H.J."/>
            <person name="Lawrence C."/>
            <person name="Scott J.A."/>
            <person name="Spatafora J.W."/>
            <person name="Turgeon B.G."/>
            <person name="de Wit P.J.G.M."/>
            <person name="Zhong S."/>
            <person name="Goodwin S.B."/>
            <person name="Grigoriev I.V."/>
        </authorList>
    </citation>
    <scope>NUCLEOTIDE SEQUENCE [LARGE SCALE GENOMIC DNA]</scope>
    <source>
        <strain evidence="9">NZE10 / CBS 128990</strain>
    </source>
</reference>
<dbReference type="Gene3D" id="3.40.50.300">
    <property type="entry name" value="P-loop containing nucleotide triphosphate hydrolases"/>
    <property type="match status" value="1"/>
</dbReference>
<dbReference type="GO" id="GO:0031124">
    <property type="term" value="P:mRNA 3'-end processing"/>
    <property type="evidence" value="ECO:0007669"/>
    <property type="project" value="InterPro"/>
</dbReference>
<organism evidence="8 9">
    <name type="scientific">Dothistroma septosporum (strain NZE10 / CBS 128990)</name>
    <name type="common">Red band needle blight fungus</name>
    <name type="synonym">Mycosphaerella pini</name>
    <dbReference type="NCBI Taxonomy" id="675120"/>
    <lineage>
        <taxon>Eukaryota</taxon>
        <taxon>Fungi</taxon>
        <taxon>Dikarya</taxon>
        <taxon>Ascomycota</taxon>
        <taxon>Pezizomycotina</taxon>
        <taxon>Dothideomycetes</taxon>
        <taxon>Dothideomycetidae</taxon>
        <taxon>Mycosphaerellales</taxon>
        <taxon>Mycosphaerellaceae</taxon>
        <taxon>Dothistroma</taxon>
    </lineage>
</organism>
<dbReference type="InterPro" id="IPR027417">
    <property type="entry name" value="P-loop_NTPase"/>
</dbReference>
<comment type="function">
    <text evidence="1">Polynucleotide 5'-kinase involved in rRNA processing.</text>
</comment>
<evidence type="ECO:0000256" key="3">
    <source>
        <dbReference type="ARBA" id="ARBA00019824"/>
    </source>
</evidence>
<evidence type="ECO:0000256" key="2">
    <source>
        <dbReference type="ARBA" id="ARBA00018706"/>
    </source>
</evidence>
<feature type="domain" description="Clp1 C-terminal" evidence="6">
    <location>
        <begin position="162"/>
        <end position="290"/>
    </location>
</feature>